<keyword evidence="11" id="KW-0963">Cytoplasm</keyword>
<protein>
    <recommendedName>
        <fullName evidence="11">S-adenosylmethionine synthase</fullName>
        <shortName evidence="11">AdoMet synthase</shortName>
        <ecNumber evidence="11">2.5.1.6</ecNumber>
    </recommendedName>
    <alternativeName>
        <fullName evidence="11">MAT</fullName>
    </alternativeName>
    <alternativeName>
        <fullName evidence="11">Methionine adenosyltransferase</fullName>
    </alternativeName>
</protein>
<dbReference type="GO" id="GO:0005737">
    <property type="term" value="C:cytoplasm"/>
    <property type="evidence" value="ECO:0007669"/>
    <property type="project" value="UniProtKB-SubCell"/>
</dbReference>
<comment type="similarity">
    <text evidence="2 11 13">Belongs to the AdoMet synthase family.</text>
</comment>
<comment type="pathway">
    <text evidence="1 11">Amino-acid biosynthesis; S-adenosyl-L-methionine biosynthesis; S-adenosyl-L-methionine from L-methionine: step 1/1.</text>
</comment>
<comment type="subunit">
    <text evidence="11">Homotetramer; dimer of dimers.</text>
</comment>
<dbReference type="EC" id="2.5.1.6" evidence="11"/>
<dbReference type="NCBIfam" id="TIGR01034">
    <property type="entry name" value="metK"/>
    <property type="match status" value="1"/>
</dbReference>
<evidence type="ECO:0000256" key="5">
    <source>
        <dbReference type="ARBA" id="ARBA00022723"/>
    </source>
</evidence>
<evidence type="ECO:0000256" key="12">
    <source>
        <dbReference type="RuleBase" id="RU000542"/>
    </source>
</evidence>
<feature type="region of interest" description="Flexible loop" evidence="11">
    <location>
        <begin position="99"/>
        <end position="109"/>
    </location>
</feature>
<dbReference type="GO" id="GO:0006556">
    <property type="term" value="P:S-adenosylmethionine biosynthetic process"/>
    <property type="evidence" value="ECO:0007669"/>
    <property type="project" value="UniProtKB-UniRule"/>
</dbReference>
<dbReference type="HAMAP" id="MF_00086">
    <property type="entry name" value="S_AdoMet_synth1"/>
    <property type="match status" value="1"/>
</dbReference>
<dbReference type="GO" id="GO:0000287">
    <property type="term" value="F:magnesium ion binding"/>
    <property type="evidence" value="ECO:0007669"/>
    <property type="project" value="UniProtKB-UniRule"/>
</dbReference>
<dbReference type="Pfam" id="PF02772">
    <property type="entry name" value="S-AdoMet_synt_M"/>
    <property type="match status" value="1"/>
</dbReference>
<comment type="subcellular location">
    <subcellularLocation>
        <location evidence="11 12">Cytoplasm</location>
    </subcellularLocation>
</comment>
<name>A0A378ARW0_KLEPO</name>
<evidence type="ECO:0000313" key="17">
    <source>
        <dbReference type="EMBL" id="STV15703.1"/>
    </source>
</evidence>
<dbReference type="FunFam" id="3.30.300.10:FF:000001">
    <property type="entry name" value="S-adenosylmethionine synthase"/>
    <property type="match status" value="1"/>
</dbReference>
<keyword evidence="9 11" id="KW-0630">Potassium</keyword>
<feature type="binding site" description="in other chain" evidence="11">
    <location>
        <begin position="164"/>
        <end position="166"/>
    </location>
    <ligand>
        <name>ATP</name>
        <dbReference type="ChEBI" id="CHEBI:30616"/>
        <note>ligand shared between two neighboring subunits</note>
    </ligand>
</feature>
<feature type="binding site" evidence="11">
    <location>
        <position position="43"/>
    </location>
    <ligand>
        <name>K(+)</name>
        <dbReference type="ChEBI" id="CHEBI:29103"/>
    </ligand>
</feature>
<dbReference type="PROSITE" id="PS00377">
    <property type="entry name" value="ADOMET_SYNTHASE_2"/>
    <property type="match status" value="1"/>
</dbReference>
<evidence type="ECO:0000259" key="14">
    <source>
        <dbReference type="Pfam" id="PF00438"/>
    </source>
</evidence>
<dbReference type="CDD" id="cd18079">
    <property type="entry name" value="S-AdoMet_synt"/>
    <property type="match status" value="1"/>
</dbReference>
<dbReference type="Gene3D" id="3.30.300.10">
    <property type="match status" value="3"/>
</dbReference>
<evidence type="ECO:0000256" key="13">
    <source>
        <dbReference type="RuleBase" id="RU004462"/>
    </source>
</evidence>
<dbReference type="InterPro" id="IPR022629">
    <property type="entry name" value="S-AdoMet_synt_central"/>
</dbReference>
<evidence type="ECO:0000256" key="8">
    <source>
        <dbReference type="ARBA" id="ARBA00022842"/>
    </source>
</evidence>
<evidence type="ECO:0000259" key="15">
    <source>
        <dbReference type="Pfam" id="PF02772"/>
    </source>
</evidence>
<dbReference type="PROSITE" id="PS00376">
    <property type="entry name" value="ADOMET_SYNTHASE_1"/>
    <property type="match status" value="1"/>
</dbReference>
<dbReference type="PIRSF" id="PIRSF000497">
    <property type="entry name" value="MAT"/>
    <property type="match status" value="1"/>
</dbReference>
<dbReference type="InterPro" id="IPR022630">
    <property type="entry name" value="S-AdoMet_synt_C"/>
</dbReference>
<evidence type="ECO:0000256" key="1">
    <source>
        <dbReference type="ARBA" id="ARBA00005224"/>
    </source>
</evidence>
<evidence type="ECO:0000256" key="10">
    <source>
        <dbReference type="ARBA" id="ARBA00048344"/>
    </source>
</evidence>
<feature type="domain" description="S-adenosylmethionine synthetase C-terminal" evidence="16">
    <location>
        <begin position="233"/>
        <end position="370"/>
    </location>
</feature>
<gene>
    <name evidence="11 17" type="primary">metK</name>
    <name evidence="17" type="ORF">NCTC10313_06024</name>
</gene>
<keyword evidence="3 11" id="KW-0554">One-carbon metabolism</keyword>
<evidence type="ECO:0000256" key="2">
    <source>
        <dbReference type="ARBA" id="ARBA00009685"/>
    </source>
</evidence>
<feature type="binding site" evidence="11">
    <location>
        <position position="266"/>
    </location>
    <ligand>
        <name>ATP</name>
        <dbReference type="ChEBI" id="CHEBI:30616"/>
        <note>ligand shared between two neighboring subunits</note>
    </ligand>
</feature>
<evidence type="ECO:0000256" key="7">
    <source>
        <dbReference type="ARBA" id="ARBA00022840"/>
    </source>
</evidence>
<dbReference type="PANTHER" id="PTHR11964">
    <property type="entry name" value="S-ADENOSYLMETHIONINE SYNTHETASE"/>
    <property type="match status" value="1"/>
</dbReference>
<comment type="cofactor">
    <cofactor evidence="11">
        <name>Mg(2+)</name>
        <dbReference type="ChEBI" id="CHEBI:18420"/>
    </cofactor>
    <text evidence="11">Binds 2 divalent ions per subunit.</text>
</comment>
<feature type="binding site" evidence="11">
    <location>
        <position position="17"/>
    </location>
    <ligand>
        <name>Mg(2+)</name>
        <dbReference type="ChEBI" id="CHEBI:18420"/>
    </ligand>
</feature>
<dbReference type="Pfam" id="PF02773">
    <property type="entry name" value="S-AdoMet_synt_C"/>
    <property type="match status" value="1"/>
</dbReference>
<dbReference type="InterPro" id="IPR002133">
    <property type="entry name" value="S-AdoMet_synthetase"/>
</dbReference>
<feature type="binding site" description="in other chain" evidence="11">
    <location>
        <position position="15"/>
    </location>
    <ligand>
        <name>ATP</name>
        <dbReference type="ChEBI" id="CHEBI:30616"/>
        <note>ligand shared between two neighboring subunits</note>
    </ligand>
</feature>
<dbReference type="STRING" id="1218098.GCA_001598715_03011"/>
<dbReference type="GO" id="GO:0005524">
    <property type="term" value="F:ATP binding"/>
    <property type="evidence" value="ECO:0007669"/>
    <property type="project" value="UniProtKB-UniRule"/>
</dbReference>
<dbReference type="Proteomes" id="UP000254487">
    <property type="component" value="Unassembled WGS sequence"/>
</dbReference>
<keyword evidence="5 11" id="KW-0479">Metal-binding</keyword>
<dbReference type="GO" id="GO:0006730">
    <property type="term" value="P:one-carbon metabolic process"/>
    <property type="evidence" value="ECO:0007669"/>
    <property type="project" value="UniProtKB-KW"/>
</dbReference>
<dbReference type="UniPathway" id="UPA00315">
    <property type="reaction ID" value="UER00080"/>
</dbReference>
<feature type="binding site" evidence="11">
    <location>
        <position position="262"/>
    </location>
    <ligand>
        <name>ATP</name>
        <dbReference type="ChEBI" id="CHEBI:30616"/>
        <note>ligand shared between two neighboring subunits</note>
    </ligand>
</feature>
<dbReference type="InterPro" id="IPR022628">
    <property type="entry name" value="S-AdoMet_synt_N"/>
</dbReference>
<evidence type="ECO:0000313" key="18">
    <source>
        <dbReference type="Proteomes" id="UP000254487"/>
    </source>
</evidence>
<evidence type="ECO:0000256" key="9">
    <source>
        <dbReference type="ARBA" id="ARBA00022958"/>
    </source>
</evidence>
<evidence type="ECO:0000256" key="4">
    <source>
        <dbReference type="ARBA" id="ARBA00022679"/>
    </source>
</evidence>
<dbReference type="InterPro" id="IPR022636">
    <property type="entry name" value="S-AdoMet_synthetase_sfam"/>
</dbReference>
<feature type="binding site" evidence="11">
    <location>
        <position position="239"/>
    </location>
    <ligand>
        <name>L-methionine</name>
        <dbReference type="ChEBI" id="CHEBI:57844"/>
        <note>ligand shared between two neighboring subunits</note>
    </ligand>
</feature>
<feature type="binding site" evidence="11">
    <location>
        <position position="239"/>
    </location>
    <ligand>
        <name>ATP</name>
        <dbReference type="ChEBI" id="CHEBI:30616"/>
        <note>ligand shared between two neighboring subunits</note>
    </ligand>
</feature>
<dbReference type="InterPro" id="IPR022631">
    <property type="entry name" value="ADOMET_SYNTHASE_CS"/>
</dbReference>
<organism evidence="17 18">
    <name type="scientific">Klebsiella pneumoniae subsp. ozaenae</name>
    <dbReference type="NCBI Taxonomy" id="574"/>
    <lineage>
        <taxon>Bacteria</taxon>
        <taxon>Pseudomonadati</taxon>
        <taxon>Pseudomonadota</taxon>
        <taxon>Gammaproteobacteria</taxon>
        <taxon>Enterobacterales</taxon>
        <taxon>Enterobacteriaceae</taxon>
        <taxon>Klebsiella/Raoultella group</taxon>
        <taxon>Klebsiella</taxon>
        <taxon>Klebsiella pneumoniae complex</taxon>
    </lineage>
</organism>
<dbReference type="Pfam" id="PF00438">
    <property type="entry name" value="S-AdoMet_synt_N"/>
    <property type="match status" value="1"/>
</dbReference>
<keyword evidence="7 11" id="KW-0067">ATP-binding</keyword>
<keyword evidence="6 11" id="KW-0547">Nucleotide-binding</keyword>
<accession>A0A378ARW0</accession>
<dbReference type="EMBL" id="UGLW01000003">
    <property type="protein sequence ID" value="STV15703.1"/>
    <property type="molecule type" value="Genomic_DNA"/>
</dbReference>
<evidence type="ECO:0000256" key="11">
    <source>
        <dbReference type="HAMAP-Rule" id="MF_00086"/>
    </source>
</evidence>
<keyword evidence="4 11" id="KW-0808">Transferase</keyword>
<feature type="binding site" description="in other chain" evidence="11">
    <location>
        <position position="56"/>
    </location>
    <ligand>
        <name>L-methionine</name>
        <dbReference type="ChEBI" id="CHEBI:57844"/>
        <note>ligand shared between two neighboring subunits</note>
    </ligand>
</feature>
<feature type="binding site" description="in other chain" evidence="11">
    <location>
        <begin position="245"/>
        <end position="246"/>
    </location>
    <ligand>
        <name>ATP</name>
        <dbReference type="ChEBI" id="CHEBI:30616"/>
        <note>ligand shared between two neighboring subunits</note>
    </ligand>
</feature>
<comment type="catalytic activity">
    <reaction evidence="10 11">
        <text>L-methionine + ATP + H2O = S-adenosyl-L-methionine + phosphate + diphosphate</text>
        <dbReference type="Rhea" id="RHEA:21080"/>
        <dbReference type="ChEBI" id="CHEBI:15377"/>
        <dbReference type="ChEBI" id="CHEBI:30616"/>
        <dbReference type="ChEBI" id="CHEBI:33019"/>
        <dbReference type="ChEBI" id="CHEBI:43474"/>
        <dbReference type="ChEBI" id="CHEBI:57844"/>
        <dbReference type="ChEBI" id="CHEBI:59789"/>
        <dbReference type="EC" id="2.5.1.6"/>
    </reaction>
</comment>
<sequence>MAKHLFTSESVSEGHPDKIADQISDAVLDAILEQDPKARVACETYVKTGMVLVGGEITTSAWVDIEEITRNTVREIGYVHSDMGFDANSCAVLSAIGKQSPDINQGVDRADPLEQGAGDQGLMFGYATNETDVLMPAPVTYAHRLVQRQAEVRKNGTLPWLRPDAKSQVTFQYDDGKIVGIDAVVLSTQHAEDIDQKSLQEAVMEEIIKPILPTEWLNASTKFFINPTGRFVIGGPMGDCGLTGRKIIVDTYGGMARHGGGAFSGKDPSKVDRSAAYAARYVAKNIVAAGLADRCEIQVSYAIGVAEPTSIMVETFGTEKVPSEQLTLLVHEFFDLRPYGLIQMLDLLHPIYKETAAYGHFGREHFPWEKNRQSGAAAGSGRSEIISALPLFKASLALAFLFTPPPLFCAPISTRGRQKMKAIT</sequence>
<feature type="binding site" description="in other chain" evidence="11">
    <location>
        <begin position="230"/>
        <end position="231"/>
    </location>
    <ligand>
        <name>ATP</name>
        <dbReference type="ChEBI" id="CHEBI:30616"/>
        <note>ligand shared between two neighboring subunits</note>
    </ligand>
</feature>
<dbReference type="SUPFAM" id="SSF55973">
    <property type="entry name" value="S-adenosylmethionine synthetase"/>
    <property type="match status" value="3"/>
</dbReference>
<reference evidence="17 18" key="1">
    <citation type="submission" date="2018-06" db="EMBL/GenBank/DDBJ databases">
        <authorList>
            <consortium name="Pathogen Informatics"/>
            <person name="Doyle S."/>
        </authorList>
    </citation>
    <scope>NUCLEOTIDE SEQUENCE [LARGE SCALE GENOMIC DNA]</scope>
    <source>
        <strain evidence="17 18">NCTC10313</strain>
    </source>
</reference>
<comment type="cofactor">
    <cofactor evidence="11">
        <name>K(+)</name>
        <dbReference type="ChEBI" id="CHEBI:29103"/>
    </cofactor>
    <text evidence="11">Binds 1 potassium ion per subunit.</text>
</comment>
<feature type="domain" description="S-adenosylmethionine synthetase central" evidence="15">
    <location>
        <begin position="114"/>
        <end position="231"/>
    </location>
</feature>
<dbReference type="FunFam" id="3.30.300.10:FF:000003">
    <property type="entry name" value="S-adenosylmethionine synthase"/>
    <property type="match status" value="1"/>
</dbReference>
<evidence type="ECO:0000256" key="3">
    <source>
        <dbReference type="ARBA" id="ARBA00022563"/>
    </source>
</evidence>
<feature type="domain" description="S-adenosylmethionine synthetase N-terminal" evidence="14">
    <location>
        <begin position="4"/>
        <end position="101"/>
    </location>
</feature>
<evidence type="ECO:0000256" key="6">
    <source>
        <dbReference type="ARBA" id="ARBA00022741"/>
    </source>
</evidence>
<keyword evidence="8 11" id="KW-0460">Magnesium</keyword>
<dbReference type="GO" id="GO:0004478">
    <property type="term" value="F:methionine adenosyltransferase activity"/>
    <property type="evidence" value="ECO:0007669"/>
    <property type="project" value="UniProtKB-UniRule"/>
</dbReference>
<evidence type="ECO:0000259" key="16">
    <source>
        <dbReference type="Pfam" id="PF02773"/>
    </source>
</evidence>
<feature type="binding site" description="in other chain" evidence="11">
    <location>
        <position position="99"/>
    </location>
    <ligand>
        <name>L-methionine</name>
        <dbReference type="ChEBI" id="CHEBI:57844"/>
        <note>ligand shared between two neighboring subunits</note>
    </ligand>
</feature>
<feature type="binding site" description="in other chain" evidence="11">
    <location>
        <position position="270"/>
    </location>
    <ligand>
        <name>L-methionine</name>
        <dbReference type="ChEBI" id="CHEBI:57844"/>
        <note>ligand shared between two neighboring subunits</note>
    </ligand>
</feature>
<proteinExistence type="inferred from homology"/>
<dbReference type="AlphaFoldDB" id="A0A378ARW0"/>
<comment type="function">
    <text evidence="11">Catalyzes the formation of S-adenosylmethionine (AdoMet) from methionine and ATP. The overall synthetic reaction is composed of two sequential steps, AdoMet formation and the subsequent tripolyphosphate hydrolysis which occurs prior to release of AdoMet from the enzyme.</text>
</comment>